<protein>
    <recommendedName>
        <fullName evidence="1">DUF6969 domain-containing protein</fullName>
    </recommendedName>
</protein>
<dbReference type="RefSeq" id="WP_179904592.1">
    <property type="nucleotide sequence ID" value="NZ_JACBXS010000004.1"/>
</dbReference>
<accession>A0A7Z0KXS1</accession>
<name>A0A7Z0KXS1_9RHOB</name>
<organism evidence="2 3">
    <name type="scientific">Rhabdonatronobacter sediminivivens</name>
    <dbReference type="NCBI Taxonomy" id="2743469"/>
    <lineage>
        <taxon>Bacteria</taxon>
        <taxon>Pseudomonadati</taxon>
        <taxon>Pseudomonadota</taxon>
        <taxon>Alphaproteobacteria</taxon>
        <taxon>Rhodobacterales</taxon>
        <taxon>Paracoccaceae</taxon>
        <taxon>Rhabdonatronobacter</taxon>
    </lineage>
</organism>
<gene>
    <name evidence="2" type="ORF">HUK65_02700</name>
</gene>
<dbReference type="EMBL" id="JACBXS010000004">
    <property type="protein sequence ID" value="NYS23886.1"/>
    <property type="molecule type" value="Genomic_DNA"/>
</dbReference>
<dbReference type="Pfam" id="PF22308">
    <property type="entry name" value="DUF6969"/>
    <property type="match status" value="1"/>
</dbReference>
<reference evidence="2 3" key="1">
    <citation type="journal article" date="2000" name="Arch. Microbiol.">
        <title>Rhodobaca bogoriensis gen. nov. and sp. nov., an alkaliphilic purple nonsulfur bacterium from African Rift Valley soda lakes.</title>
        <authorList>
            <person name="Milford A.D."/>
            <person name="Achenbach L.A."/>
            <person name="Jung D.O."/>
            <person name="Madigan M.T."/>
        </authorList>
    </citation>
    <scope>NUCLEOTIDE SEQUENCE [LARGE SCALE GENOMIC DNA]</scope>
    <source>
        <strain evidence="2 3">2376</strain>
    </source>
</reference>
<evidence type="ECO:0000313" key="2">
    <source>
        <dbReference type="EMBL" id="NYS23886.1"/>
    </source>
</evidence>
<proteinExistence type="predicted"/>
<dbReference type="InterPro" id="IPR054242">
    <property type="entry name" value="DUF6969"/>
</dbReference>
<feature type="domain" description="DUF6969" evidence="1">
    <location>
        <begin position="28"/>
        <end position="227"/>
    </location>
</feature>
<dbReference type="AlphaFoldDB" id="A0A7Z0KXS1"/>
<comment type="caution">
    <text evidence="2">The sequence shown here is derived from an EMBL/GenBank/DDBJ whole genome shotgun (WGS) entry which is preliminary data.</text>
</comment>
<evidence type="ECO:0000313" key="3">
    <source>
        <dbReference type="Proteomes" id="UP000529417"/>
    </source>
</evidence>
<dbReference type="Proteomes" id="UP000529417">
    <property type="component" value="Unassembled WGS sequence"/>
</dbReference>
<sequence>MILQDAAPDPASIDFSQLPREDLRAMQAAGHEVADCMRVLRKVNLNIVGEVLKGQGQFVRLTHYPQGDVYDRDTHAQYYYHAHRSGEHGHFHLFLRARGMPPGCAPAPEAAGRDWPAGDQALSHLIAISMDRFGAPTGLFTTNRWVTAETWYPGADVIRMLPHFAIDHAWPSWPTNRWLTAMVRLFRPQIEALVHARDTALAARRERYPDRDVYEDRDFEVLSETAIDIDAQRQAIAQALGR</sequence>
<keyword evidence="3" id="KW-1185">Reference proteome</keyword>
<evidence type="ECO:0000259" key="1">
    <source>
        <dbReference type="Pfam" id="PF22308"/>
    </source>
</evidence>